<dbReference type="KEGG" id="hir:HETIRDRAFT_426238"/>
<protein>
    <recommendedName>
        <fullName evidence="4">HIT domain-containing protein</fullName>
    </recommendedName>
</protein>
<evidence type="ECO:0000256" key="1">
    <source>
        <dbReference type="PIRSR" id="PIRSR601310-1"/>
    </source>
</evidence>
<dbReference type="PANTHER" id="PTHR46648:SF1">
    <property type="entry name" value="ADENOSINE 5'-MONOPHOSPHORAMIDASE HNT1"/>
    <property type="match status" value="1"/>
</dbReference>
<dbReference type="Gene3D" id="3.30.428.10">
    <property type="entry name" value="HIT-like"/>
    <property type="match status" value="1"/>
</dbReference>
<proteinExistence type="predicted"/>
<feature type="domain" description="HIT" evidence="4">
    <location>
        <begin position="10"/>
        <end position="135"/>
    </location>
</feature>
<dbReference type="GO" id="GO:0009117">
    <property type="term" value="P:nucleotide metabolic process"/>
    <property type="evidence" value="ECO:0007669"/>
    <property type="project" value="TreeGrafter"/>
</dbReference>
<dbReference type="InterPro" id="IPR011146">
    <property type="entry name" value="HIT-like"/>
</dbReference>
<dbReference type="Proteomes" id="UP000030671">
    <property type="component" value="Unassembled WGS sequence"/>
</dbReference>
<dbReference type="EMBL" id="KI925457">
    <property type="protein sequence ID" value="ETW82669.1"/>
    <property type="molecule type" value="Genomic_DNA"/>
</dbReference>
<dbReference type="InterPro" id="IPR019808">
    <property type="entry name" value="Histidine_triad_CS"/>
</dbReference>
<dbReference type="PRINTS" id="PR00332">
    <property type="entry name" value="HISTRIAD"/>
</dbReference>
<dbReference type="InterPro" id="IPR036265">
    <property type="entry name" value="HIT-like_sf"/>
</dbReference>
<name>W4KA96_HETIT</name>
<dbReference type="PROSITE" id="PS00892">
    <property type="entry name" value="HIT_1"/>
    <property type="match status" value="1"/>
</dbReference>
<dbReference type="AlphaFoldDB" id="W4KA96"/>
<dbReference type="KEGG" id="hir:HETIRDRAFT_165442"/>
<reference evidence="6 7" key="1">
    <citation type="journal article" date="2012" name="New Phytol.">
        <title>Insight into trade-off between wood decay and parasitism from the genome of a fungal forest pathogen.</title>
        <authorList>
            <person name="Olson A."/>
            <person name="Aerts A."/>
            <person name="Asiegbu F."/>
            <person name="Belbahri L."/>
            <person name="Bouzid O."/>
            <person name="Broberg A."/>
            <person name="Canback B."/>
            <person name="Coutinho P.M."/>
            <person name="Cullen D."/>
            <person name="Dalman K."/>
            <person name="Deflorio G."/>
            <person name="van Diepen L.T."/>
            <person name="Dunand C."/>
            <person name="Duplessis S."/>
            <person name="Durling M."/>
            <person name="Gonthier P."/>
            <person name="Grimwood J."/>
            <person name="Fossdal C.G."/>
            <person name="Hansson D."/>
            <person name="Henrissat B."/>
            <person name="Hietala A."/>
            <person name="Himmelstrand K."/>
            <person name="Hoffmeister D."/>
            <person name="Hogberg N."/>
            <person name="James T.Y."/>
            <person name="Karlsson M."/>
            <person name="Kohler A."/>
            <person name="Kues U."/>
            <person name="Lee Y.H."/>
            <person name="Lin Y.C."/>
            <person name="Lind M."/>
            <person name="Lindquist E."/>
            <person name="Lombard V."/>
            <person name="Lucas S."/>
            <person name="Lunden K."/>
            <person name="Morin E."/>
            <person name="Murat C."/>
            <person name="Park J."/>
            <person name="Raffaello T."/>
            <person name="Rouze P."/>
            <person name="Salamov A."/>
            <person name="Schmutz J."/>
            <person name="Solheim H."/>
            <person name="Stahlberg J."/>
            <person name="Velez H."/>
            <person name="de Vries R.P."/>
            <person name="Wiebenga A."/>
            <person name="Woodward S."/>
            <person name="Yakovlev I."/>
            <person name="Garbelotto M."/>
            <person name="Martin F."/>
            <person name="Grigoriev I.V."/>
            <person name="Stenlid J."/>
        </authorList>
    </citation>
    <scope>NUCLEOTIDE SEQUENCE [LARGE SCALE GENOMIC DNA]</scope>
    <source>
        <strain evidence="6 7">TC 32-1</strain>
    </source>
</reference>
<dbReference type="PANTHER" id="PTHR46648">
    <property type="entry name" value="HIT FAMILY PROTEIN 1"/>
    <property type="match status" value="1"/>
</dbReference>
<dbReference type="PROSITE" id="PS51084">
    <property type="entry name" value="HIT_2"/>
    <property type="match status" value="1"/>
</dbReference>
<organism evidence="6 7">
    <name type="scientific">Heterobasidion irregulare (strain TC 32-1)</name>
    <dbReference type="NCBI Taxonomy" id="747525"/>
    <lineage>
        <taxon>Eukaryota</taxon>
        <taxon>Fungi</taxon>
        <taxon>Dikarya</taxon>
        <taxon>Basidiomycota</taxon>
        <taxon>Agaricomycotina</taxon>
        <taxon>Agaricomycetes</taxon>
        <taxon>Russulales</taxon>
        <taxon>Bondarzewiaceae</taxon>
        <taxon>Heterobasidion</taxon>
        <taxon>Heterobasidion annosum species complex</taxon>
    </lineage>
</organism>
<dbReference type="HOGENOM" id="CLU_056776_3_0_1"/>
<evidence type="ECO:0000256" key="3">
    <source>
        <dbReference type="PROSITE-ProRule" id="PRU00464"/>
    </source>
</evidence>
<gene>
    <name evidence="6" type="ORF">HETIRDRAFT_165442</name>
    <name evidence="5" type="ORF">HETIRDRAFT_426238</name>
</gene>
<evidence type="ECO:0000256" key="2">
    <source>
        <dbReference type="PIRSR" id="PIRSR601310-3"/>
    </source>
</evidence>
<dbReference type="RefSeq" id="XP_009544982.1">
    <property type="nucleotide sequence ID" value="XM_009546687.1"/>
</dbReference>
<accession>W4KA96</accession>
<dbReference type="eggNOG" id="KOG3275">
    <property type="taxonomic scope" value="Eukaryota"/>
</dbReference>
<evidence type="ECO:0000259" key="4">
    <source>
        <dbReference type="PROSITE" id="PS51084"/>
    </source>
</evidence>
<dbReference type="GeneID" id="20674097"/>
<feature type="short sequence motif" description="Histidine triad motif" evidence="2 3">
    <location>
        <begin position="120"/>
        <end position="124"/>
    </location>
</feature>
<dbReference type="GeneID" id="20667982"/>
<dbReference type="EMBL" id="KI925457">
    <property type="protein sequence ID" value="ETW82637.1"/>
    <property type="molecule type" value="Genomic_DNA"/>
</dbReference>
<dbReference type="GO" id="GO:0003824">
    <property type="term" value="F:catalytic activity"/>
    <property type="evidence" value="ECO:0007669"/>
    <property type="project" value="InterPro"/>
</dbReference>
<evidence type="ECO:0000313" key="6">
    <source>
        <dbReference type="EMBL" id="ETW82669.1"/>
    </source>
</evidence>
<evidence type="ECO:0000313" key="5">
    <source>
        <dbReference type="EMBL" id="ETW82637.1"/>
    </source>
</evidence>
<dbReference type="SUPFAM" id="SSF54197">
    <property type="entry name" value="HIT-like"/>
    <property type="match status" value="1"/>
</dbReference>
<dbReference type="STRING" id="747525.W4KA96"/>
<dbReference type="InterPro" id="IPR001310">
    <property type="entry name" value="Histidine_triad_HIT"/>
</dbReference>
<feature type="active site" description="Tele-AMP-histidine intermediate" evidence="1">
    <location>
        <position position="122"/>
    </location>
</feature>
<dbReference type="OrthoDB" id="672793at2759"/>
<keyword evidence="7" id="KW-1185">Reference proteome</keyword>
<dbReference type="RefSeq" id="XP_009545007.1">
    <property type="nucleotide sequence ID" value="XM_009546712.1"/>
</dbReference>
<sequence length="164" mass="18252">MATTHDDQCVFCLIIQGTIPSFKLFETEHSLAFLDINPISEGHTQVIPKCKYTHLDSETFRPGLKLISTGLDHAKTLGDLPDEYLRDIGPVLKKVALSTGIEAYNIVQNNGEIAFQHVGHVHFHVLPKPSEEEGLILTIGQNWPQKNVGKEELAATLAKMKERL</sequence>
<dbReference type="Pfam" id="PF01230">
    <property type="entry name" value="HIT"/>
    <property type="match status" value="1"/>
</dbReference>
<evidence type="ECO:0000313" key="7">
    <source>
        <dbReference type="Proteomes" id="UP000030671"/>
    </source>
</evidence>